<keyword evidence="1" id="KW-0812">Transmembrane</keyword>
<proteinExistence type="predicted"/>
<evidence type="ECO:0000313" key="3">
    <source>
        <dbReference type="Proteomes" id="UP000063308"/>
    </source>
</evidence>
<evidence type="ECO:0000256" key="1">
    <source>
        <dbReference type="SAM" id="Phobius"/>
    </source>
</evidence>
<gene>
    <name evidence="2" type="ORF">NK6_4673</name>
</gene>
<reference evidence="2 3" key="1">
    <citation type="submission" date="2014-11" db="EMBL/GenBank/DDBJ databases">
        <title>Symbiosis island explosion on the genome of extra-slow-growing strains of soybean bradyrhizobia with massive insertion sequences.</title>
        <authorList>
            <person name="Iida T."/>
            <person name="Minamisawa K."/>
        </authorList>
    </citation>
    <scope>NUCLEOTIDE SEQUENCE [LARGE SCALE GENOMIC DNA]</scope>
    <source>
        <strain evidence="2 3">NK6</strain>
    </source>
</reference>
<organism evidence="2 3">
    <name type="scientific">Bradyrhizobium diazoefficiens</name>
    <dbReference type="NCBI Taxonomy" id="1355477"/>
    <lineage>
        <taxon>Bacteria</taxon>
        <taxon>Pseudomonadati</taxon>
        <taxon>Pseudomonadota</taxon>
        <taxon>Alphaproteobacteria</taxon>
        <taxon>Hyphomicrobiales</taxon>
        <taxon>Nitrobacteraceae</taxon>
        <taxon>Bradyrhizobium</taxon>
    </lineage>
</organism>
<keyword evidence="1" id="KW-1133">Transmembrane helix</keyword>
<dbReference type="Proteomes" id="UP000063308">
    <property type="component" value="Chromosome"/>
</dbReference>
<dbReference type="AlphaFoldDB" id="A0A0E3VUQ9"/>
<name>A0A0E3VUQ9_9BRAD</name>
<feature type="transmembrane region" description="Helical" evidence="1">
    <location>
        <begin position="20"/>
        <end position="40"/>
    </location>
</feature>
<accession>A0A0E3VUQ9</accession>
<sequence length="55" mass="5700">MVSVIASRSAMATSPVSRPTSIFITITPLSASSAIIARLIGAAPRQRGKSEACRL</sequence>
<evidence type="ECO:0000313" key="2">
    <source>
        <dbReference type="EMBL" id="BAR57840.1"/>
    </source>
</evidence>
<protein>
    <submittedName>
        <fullName evidence="2">Uncharacterized protein</fullName>
    </submittedName>
</protein>
<keyword evidence="1" id="KW-0472">Membrane</keyword>
<dbReference type="EMBL" id="AP014685">
    <property type="protein sequence ID" value="BAR57840.1"/>
    <property type="molecule type" value="Genomic_DNA"/>
</dbReference>